<dbReference type="CDD" id="cd00067">
    <property type="entry name" value="GAL4"/>
    <property type="match status" value="1"/>
</dbReference>
<evidence type="ECO:0000256" key="6">
    <source>
        <dbReference type="ARBA" id="ARBA00023144"/>
    </source>
</evidence>
<keyword evidence="4" id="KW-0805">Transcription regulation</keyword>
<feature type="compositionally biased region" description="Polar residues" evidence="11">
    <location>
        <begin position="75"/>
        <end position="85"/>
    </location>
</feature>
<sequence>MSFPLNFIKEEPRSPMFNGETQNSITVSPIENAPSHDIANAPAFKKNNEVELTRSESPHLRDCNSRLSHDCNAHSAHNSGSYSENPSKHGRSGSSQGSETGESGTDLNSAIEQACDSCRKRKLKCSKQFPRCLKCIQHNWCCTYSPRTVRSPLTRAHLTEVENKLFHMTNMMRYLLPNIDVASLAESGKYQNALAPYREKLTDCVDTSNVHLPSSNSVFSNEDSVNESLIDKKSEEVFSMDTSYDKQKIKQEIIDDFMMNNIPTDSKRFQFLSPGSMSKSISPRKPQLCPMQTSCNSSNSASLTSPSSLLSLHLFENYNFDNERMEELPTLPLKRQKLQQSSEYTLIFDEVMCDGFA</sequence>
<dbReference type="InterPro" id="IPR051127">
    <property type="entry name" value="Fungal_SecMet_Regulators"/>
</dbReference>
<evidence type="ECO:0000313" key="13">
    <source>
        <dbReference type="EMBL" id="QBM89865.1"/>
    </source>
</evidence>
<dbReference type="GO" id="GO:0000435">
    <property type="term" value="P:positive regulation of transcription from RNA polymerase II promoter by galactose"/>
    <property type="evidence" value="ECO:0007669"/>
    <property type="project" value="TreeGrafter"/>
</dbReference>
<evidence type="ECO:0000313" key="14">
    <source>
        <dbReference type="Proteomes" id="UP000292447"/>
    </source>
</evidence>
<dbReference type="SUPFAM" id="SSF57701">
    <property type="entry name" value="Zn2/Cys6 DNA-binding domain"/>
    <property type="match status" value="1"/>
</dbReference>
<dbReference type="Pfam" id="PF03902">
    <property type="entry name" value="Gal4_dimer"/>
    <property type="match status" value="1"/>
</dbReference>
<dbReference type="GO" id="GO:0000978">
    <property type="term" value="F:RNA polymerase II cis-regulatory region sequence-specific DNA binding"/>
    <property type="evidence" value="ECO:0007669"/>
    <property type="project" value="TreeGrafter"/>
</dbReference>
<protein>
    <submittedName>
        <fullName evidence="13">Gal4-like dimerization domain-containing protein</fullName>
    </submittedName>
</protein>
<keyword evidence="8" id="KW-0804">Transcription</keyword>
<evidence type="ECO:0000256" key="2">
    <source>
        <dbReference type="ARBA" id="ARBA00022723"/>
    </source>
</evidence>
<dbReference type="Gene3D" id="1.20.5.170">
    <property type="match status" value="1"/>
</dbReference>
<dbReference type="PANTHER" id="PTHR47424">
    <property type="entry name" value="REGULATORY PROTEIN GAL4"/>
    <property type="match status" value="1"/>
</dbReference>
<evidence type="ECO:0000256" key="11">
    <source>
        <dbReference type="SAM" id="MobiDB-lite"/>
    </source>
</evidence>
<dbReference type="GO" id="GO:0006012">
    <property type="term" value="P:galactose metabolic process"/>
    <property type="evidence" value="ECO:0007669"/>
    <property type="project" value="UniProtKB-KW"/>
</dbReference>
<feature type="region of interest" description="Disordered" evidence="11">
    <location>
        <begin position="74"/>
        <end position="106"/>
    </location>
</feature>
<organism evidence="13 14">
    <name type="scientific">Metschnikowia aff. pulcherrima</name>
    <dbReference type="NCBI Taxonomy" id="2163413"/>
    <lineage>
        <taxon>Eukaryota</taxon>
        <taxon>Fungi</taxon>
        <taxon>Dikarya</taxon>
        <taxon>Ascomycota</taxon>
        <taxon>Saccharomycotina</taxon>
        <taxon>Pichiomycetes</taxon>
        <taxon>Metschnikowiaceae</taxon>
        <taxon>Metschnikowia</taxon>
    </lineage>
</organism>
<feature type="domain" description="Zn(2)-C6 fungal-type" evidence="12">
    <location>
        <begin position="114"/>
        <end position="144"/>
    </location>
</feature>
<keyword evidence="3" id="KW-0862">Zinc</keyword>
<feature type="compositionally biased region" description="Polar residues" evidence="11">
    <location>
        <begin position="19"/>
        <end position="29"/>
    </location>
</feature>
<keyword evidence="2" id="KW-0479">Metal-binding</keyword>
<accession>A0A4P6XST7</accession>
<feature type="compositionally biased region" description="Low complexity" evidence="11">
    <location>
        <begin position="92"/>
        <end position="105"/>
    </location>
</feature>
<evidence type="ECO:0000259" key="12">
    <source>
        <dbReference type="PROSITE" id="PS50048"/>
    </source>
</evidence>
<dbReference type="Proteomes" id="UP000292447">
    <property type="component" value="Chromosome V"/>
</dbReference>
<keyword evidence="9" id="KW-0539">Nucleus</keyword>
<dbReference type="Pfam" id="PF00172">
    <property type="entry name" value="Zn_clus"/>
    <property type="match status" value="1"/>
</dbReference>
<evidence type="ECO:0000256" key="1">
    <source>
        <dbReference type="ARBA" id="ARBA00004123"/>
    </source>
</evidence>
<dbReference type="InterPro" id="IPR005600">
    <property type="entry name" value="Gal4_dimer_dom"/>
</dbReference>
<dbReference type="PANTHER" id="PTHR47424:SF3">
    <property type="entry name" value="REGULATORY PROTEIN GAL4"/>
    <property type="match status" value="1"/>
</dbReference>
<proteinExistence type="predicted"/>
<dbReference type="PROSITE" id="PS50048">
    <property type="entry name" value="ZN2_CY6_FUNGAL_2"/>
    <property type="match status" value="1"/>
</dbReference>
<reference evidence="14" key="1">
    <citation type="submission" date="2019-03" db="EMBL/GenBank/DDBJ databases">
        <title>Snf2 controls pulcherriminic acid biosynthesis and connects pigmentation and antifungal activity of the yeast Metschnikowia pulcherrima.</title>
        <authorList>
            <person name="Gore-Lloyd D."/>
            <person name="Sumann I."/>
            <person name="Brachmann A.O."/>
            <person name="Schneeberger K."/>
            <person name="Ortiz-Merino R.A."/>
            <person name="Moreno-Beltran M."/>
            <person name="Schlaefli M."/>
            <person name="Kirner P."/>
            <person name="Santos Kron A."/>
            <person name="Wolfe K.H."/>
            <person name="Piel J."/>
            <person name="Ahrens C.H."/>
            <person name="Henk D."/>
            <person name="Freimoser F.M."/>
        </authorList>
    </citation>
    <scope>NUCLEOTIDE SEQUENCE [LARGE SCALE GENOMIC DNA]</scope>
    <source>
        <strain evidence="14">APC 1.2</strain>
    </source>
</reference>
<comment type="subcellular location">
    <subcellularLocation>
        <location evidence="1">Nucleus</location>
    </subcellularLocation>
</comment>
<name>A0A4P6XST7_9ASCO</name>
<dbReference type="SMART" id="SM00066">
    <property type="entry name" value="GAL4"/>
    <property type="match status" value="1"/>
</dbReference>
<dbReference type="CDD" id="cd14654">
    <property type="entry name" value="ZIP_Gal4"/>
    <property type="match status" value="1"/>
</dbReference>
<keyword evidence="6" id="KW-0299">Galactose metabolism</keyword>
<dbReference type="EMBL" id="CP034460">
    <property type="protein sequence ID" value="QBM89865.1"/>
    <property type="molecule type" value="Genomic_DNA"/>
</dbReference>
<dbReference type="STRING" id="2163413.A0A4P6XST7"/>
<dbReference type="FunFam" id="4.10.240.10:FF:000009">
    <property type="entry name" value="C6 transcription factor (Gal4)"/>
    <property type="match status" value="1"/>
</dbReference>
<keyword evidence="14" id="KW-1185">Reference proteome</keyword>
<evidence type="ECO:0000256" key="3">
    <source>
        <dbReference type="ARBA" id="ARBA00022833"/>
    </source>
</evidence>
<evidence type="ECO:0000256" key="9">
    <source>
        <dbReference type="ARBA" id="ARBA00023242"/>
    </source>
</evidence>
<keyword evidence="5" id="KW-0238">DNA-binding</keyword>
<gene>
    <name evidence="13" type="primary">MPUL0E00990</name>
    <name evidence="13" type="ORF">METSCH_E00990</name>
</gene>
<keyword evidence="10" id="KW-0119">Carbohydrate metabolism</keyword>
<dbReference type="InterPro" id="IPR036864">
    <property type="entry name" value="Zn2-C6_fun-type_DNA-bd_sf"/>
</dbReference>
<dbReference type="Gene3D" id="4.10.240.10">
    <property type="entry name" value="Zn(2)-C6 fungal-type DNA-binding domain"/>
    <property type="match status" value="1"/>
</dbReference>
<dbReference type="InterPro" id="IPR001138">
    <property type="entry name" value="Zn2Cys6_DnaBD"/>
</dbReference>
<feature type="region of interest" description="Disordered" evidence="11">
    <location>
        <begin position="1"/>
        <end position="43"/>
    </location>
</feature>
<dbReference type="GO" id="GO:0005634">
    <property type="term" value="C:nucleus"/>
    <property type="evidence" value="ECO:0007669"/>
    <property type="project" value="UniProtKB-SubCell"/>
</dbReference>
<dbReference type="GO" id="GO:0000981">
    <property type="term" value="F:DNA-binding transcription factor activity, RNA polymerase II-specific"/>
    <property type="evidence" value="ECO:0007669"/>
    <property type="project" value="InterPro"/>
</dbReference>
<evidence type="ECO:0000256" key="8">
    <source>
        <dbReference type="ARBA" id="ARBA00023163"/>
    </source>
</evidence>
<keyword evidence="7" id="KW-0010">Activator</keyword>
<evidence type="ECO:0000256" key="7">
    <source>
        <dbReference type="ARBA" id="ARBA00023159"/>
    </source>
</evidence>
<evidence type="ECO:0000256" key="10">
    <source>
        <dbReference type="ARBA" id="ARBA00023277"/>
    </source>
</evidence>
<dbReference type="AlphaFoldDB" id="A0A4P6XST7"/>
<dbReference type="GO" id="GO:0008270">
    <property type="term" value="F:zinc ion binding"/>
    <property type="evidence" value="ECO:0007669"/>
    <property type="project" value="InterPro"/>
</dbReference>
<dbReference type="PROSITE" id="PS00463">
    <property type="entry name" value="ZN2_CY6_FUNGAL_1"/>
    <property type="match status" value="1"/>
</dbReference>
<evidence type="ECO:0000256" key="4">
    <source>
        <dbReference type="ARBA" id="ARBA00023015"/>
    </source>
</evidence>
<evidence type="ECO:0000256" key="5">
    <source>
        <dbReference type="ARBA" id="ARBA00023125"/>
    </source>
</evidence>